<dbReference type="InterPro" id="IPR036291">
    <property type="entry name" value="NAD(P)-bd_dom_sf"/>
</dbReference>
<dbReference type="InterPro" id="IPR001509">
    <property type="entry name" value="Epimerase_deHydtase"/>
</dbReference>
<reference evidence="4 5" key="1">
    <citation type="submission" date="2015-11" db="EMBL/GenBank/DDBJ databases">
        <title>Genomic analysis of 38 Legionella species identifies large and diverse effector repertoires.</title>
        <authorList>
            <person name="Burstein D."/>
            <person name="Amaro F."/>
            <person name="Zusman T."/>
            <person name="Lifshitz Z."/>
            <person name="Cohen O."/>
            <person name="Gilbert J.A."/>
            <person name="Pupko T."/>
            <person name="Shuman H.A."/>
            <person name="Segal G."/>
        </authorList>
    </citation>
    <scope>NUCLEOTIDE SEQUENCE [LARGE SCALE GENOMIC DNA]</scope>
    <source>
        <strain evidence="4 5">ATCC 49180</strain>
    </source>
</reference>
<dbReference type="AlphaFoldDB" id="A0A0W0ZT47"/>
<evidence type="ECO:0000259" key="3">
    <source>
        <dbReference type="Pfam" id="PF01370"/>
    </source>
</evidence>
<comment type="caution">
    <text evidence="4">The sequence shown here is derived from an EMBL/GenBank/DDBJ whole genome shotgun (WGS) entry which is preliminary data.</text>
</comment>
<comment type="pathway">
    <text evidence="1">Bacterial outer membrane biogenesis; LPS O-antigen biosynthesis.</text>
</comment>
<dbReference type="Gene3D" id="3.40.50.720">
    <property type="entry name" value="NAD(P)-binding Rossmann-like Domain"/>
    <property type="match status" value="1"/>
</dbReference>
<evidence type="ECO:0000313" key="4">
    <source>
        <dbReference type="EMBL" id="KTD72226.1"/>
    </source>
</evidence>
<dbReference type="PATRIC" id="fig|40335.7.peg.74"/>
<evidence type="ECO:0000256" key="1">
    <source>
        <dbReference type="ARBA" id="ARBA00005125"/>
    </source>
</evidence>
<dbReference type="PANTHER" id="PTHR43000">
    <property type="entry name" value="DTDP-D-GLUCOSE 4,6-DEHYDRATASE-RELATED"/>
    <property type="match status" value="1"/>
</dbReference>
<gene>
    <name evidence="4" type="ORF">Ltuc_0073</name>
</gene>
<dbReference type="SUPFAM" id="SSF51735">
    <property type="entry name" value="NAD(P)-binding Rossmann-fold domains"/>
    <property type="match status" value="1"/>
</dbReference>
<dbReference type="EMBL" id="LNZA01000001">
    <property type="protein sequence ID" value="KTD72226.1"/>
    <property type="molecule type" value="Genomic_DNA"/>
</dbReference>
<keyword evidence="5" id="KW-1185">Reference proteome</keyword>
<dbReference type="Proteomes" id="UP000054693">
    <property type="component" value="Unassembled WGS sequence"/>
</dbReference>
<proteinExistence type="inferred from homology"/>
<organism evidence="4 5">
    <name type="scientific">Legionella tucsonensis</name>
    <dbReference type="NCBI Taxonomy" id="40335"/>
    <lineage>
        <taxon>Bacteria</taxon>
        <taxon>Pseudomonadati</taxon>
        <taxon>Pseudomonadota</taxon>
        <taxon>Gammaproteobacteria</taxon>
        <taxon>Legionellales</taxon>
        <taxon>Legionellaceae</taxon>
        <taxon>Legionella</taxon>
    </lineage>
</organism>
<dbReference type="OrthoDB" id="9776313at2"/>
<evidence type="ECO:0000313" key="5">
    <source>
        <dbReference type="Proteomes" id="UP000054693"/>
    </source>
</evidence>
<dbReference type="Pfam" id="PF01370">
    <property type="entry name" value="Epimerase"/>
    <property type="match status" value="1"/>
</dbReference>
<sequence>MLKIAITGANSFIGSHLLEKLSRLDLTINALSRNSHLKNTSYNNVTFYSGDLLEPSTLESFIKGCDIVINLSYLWEGSCTQNLEAIENLAKICAFHKIKRFIHCSTTSVYGEIKENIVDEDTHCNPQTEYAKTKRAIENYLLEKYNDSFELIILRPTQVFGPKGKNLVKLADDLVRGSSFKNYLKSCLMAKKPMNLVCVDNVVGALEYLIHINKPKKFIYIISDDEVKENNFQYVENYLMNQFKIPYLIPSFSLPLLFYKNFYQMLGKGAMNPRIVYCGKNLREAGYIKPVKFEEGLAKFVTWYSIASSTKF</sequence>
<dbReference type="STRING" id="40335.Ltuc_0073"/>
<accession>A0A0W0ZT47</accession>
<evidence type="ECO:0000256" key="2">
    <source>
        <dbReference type="ARBA" id="ARBA00007637"/>
    </source>
</evidence>
<protein>
    <submittedName>
        <fullName evidence="4">Putative NAD dependent epimerase/dehydratase family protein</fullName>
    </submittedName>
</protein>
<comment type="similarity">
    <text evidence="2">Belongs to the NAD(P)-dependent epimerase/dehydratase family.</text>
</comment>
<dbReference type="RefSeq" id="WP_058519389.1">
    <property type="nucleotide sequence ID" value="NZ_CAAAIP010000005.1"/>
</dbReference>
<feature type="domain" description="NAD-dependent epimerase/dehydratase" evidence="3">
    <location>
        <begin position="4"/>
        <end position="163"/>
    </location>
</feature>
<name>A0A0W0ZT47_9GAMM</name>